<accession>A0A2P6S9D4</accession>
<dbReference type="Gramene" id="PRQ55294">
    <property type="protein sequence ID" value="PRQ55294"/>
    <property type="gene ID" value="RchiOBHm_Chr1g0322981"/>
</dbReference>
<keyword evidence="3" id="KW-1185">Reference proteome</keyword>
<feature type="signal peptide" evidence="1">
    <location>
        <begin position="1"/>
        <end position="21"/>
    </location>
</feature>
<keyword evidence="1" id="KW-0732">Signal</keyword>
<evidence type="ECO:0000313" key="3">
    <source>
        <dbReference type="Proteomes" id="UP000238479"/>
    </source>
</evidence>
<organism evidence="2 3">
    <name type="scientific">Rosa chinensis</name>
    <name type="common">China rose</name>
    <dbReference type="NCBI Taxonomy" id="74649"/>
    <lineage>
        <taxon>Eukaryota</taxon>
        <taxon>Viridiplantae</taxon>
        <taxon>Streptophyta</taxon>
        <taxon>Embryophyta</taxon>
        <taxon>Tracheophyta</taxon>
        <taxon>Spermatophyta</taxon>
        <taxon>Magnoliopsida</taxon>
        <taxon>eudicotyledons</taxon>
        <taxon>Gunneridae</taxon>
        <taxon>Pentapetalae</taxon>
        <taxon>rosids</taxon>
        <taxon>fabids</taxon>
        <taxon>Rosales</taxon>
        <taxon>Rosaceae</taxon>
        <taxon>Rosoideae</taxon>
        <taxon>Rosoideae incertae sedis</taxon>
        <taxon>Rosa</taxon>
    </lineage>
</organism>
<evidence type="ECO:0008006" key="4">
    <source>
        <dbReference type="Google" id="ProtNLM"/>
    </source>
</evidence>
<evidence type="ECO:0000313" key="2">
    <source>
        <dbReference type="EMBL" id="PRQ55294.1"/>
    </source>
</evidence>
<reference evidence="2 3" key="1">
    <citation type="journal article" date="2018" name="Nat. Genet.">
        <title>The Rosa genome provides new insights in the design of modern roses.</title>
        <authorList>
            <person name="Bendahmane M."/>
        </authorList>
    </citation>
    <scope>NUCLEOTIDE SEQUENCE [LARGE SCALE GENOMIC DNA]</scope>
    <source>
        <strain evidence="3">cv. Old Blush</strain>
    </source>
</reference>
<feature type="chain" id="PRO_5015118133" description="Secreted protein" evidence="1">
    <location>
        <begin position="22"/>
        <end position="69"/>
    </location>
</feature>
<dbReference type="EMBL" id="PDCK01000039">
    <property type="protein sequence ID" value="PRQ55294.1"/>
    <property type="molecule type" value="Genomic_DNA"/>
</dbReference>
<gene>
    <name evidence="2" type="ORF">RchiOBHm_Chr1g0322981</name>
</gene>
<proteinExistence type="predicted"/>
<evidence type="ECO:0000256" key="1">
    <source>
        <dbReference type="SAM" id="SignalP"/>
    </source>
</evidence>
<dbReference type="AlphaFoldDB" id="A0A2P6S9D4"/>
<sequence>MLVLICLPIFLCLCNNHLILGAPIYHIKRHNIHFRLLYFISLFTTKHFCWSFCLNSGPCSISFLKHGLS</sequence>
<name>A0A2P6S9D4_ROSCH</name>
<comment type="caution">
    <text evidence="2">The sequence shown here is derived from an EMBL/GenBank/DDBJ whole genome shotgun (WGS) entry which is preliminary data.</text>
</comment>
<dbReference type="Proteomes" id="UP000238479">
    <property type="component" value="Chromosome 1"/>
</dbReference>
<protein>
    <recommendedName>
        <fullName evidence="4">Secreted protein</fullName>
    </recommendedName>
</protein>